<feature type="non-terminal residue" evidence="2">
    <location>
        <position position="1"/>
    </location>
</feature>
<proteinExistence type="predicted"/>
<reference evidence="2" key="1">
    <citation type="submission" date="2018-05" db="EMBL/GenBank/DDBJ databases">
        <title>Draft genome of Mucuna pruriens seed.</title>
        <authorList>
            <person name="Nnadi N.E."/>
            <person name="Vos R."/>
            <person name="Hasami M.H."/>
            <person name="Devisetty U.K."/>
            <person name="Aguiy J.C."/>
        </authorList>
    </citation>
    <scope>NUCLEOTIDE SEQUENCE [LARGE SCALE GENOMIC DNA]</scope>
    <source>
        <strain evidence="2">JCA_2017</strain>
    </source>
</reference>
<organism evidence="2 3">
    <name type="scientific">Mucuna pruriens</name>
    <name type="common">Velvet bean</name>
    <name type="synonym">Dolichos pruriens</name>
    <dbReference type="NCBI Taxonomy" id="157652"/>
    <lineage>
        <taxon>Eukaryota</taxon>
        <taxon>Viridiplantae</taxon>
        <taxon>Streptophyta</taxon>
        <taxon>Embryophyta</taxon>
        <taxon>Tracheophyta</taxon>
        <taxon>Spermatophyta</taxon>
        <taxon>Magnoliopsida</taxon>
        <taxon>eudicotyledons</taxon>
        <taxon>Gunneridae</taxon>
        <taxon>Pentapetalae</taxon>
        <taxon>rosids</taxon>
        <taxon>fabids</taxon>
        <taxon>Fabales</taxon>
        <taxon>Fabaceae</taxon>
        <taxon>Papilionoideae</taxon>
        <taxon>50 kb inversion clade</taxon>
        <taxon>NPAAA clade</taxon>
        <taxon>indigoferoid/millettioid clade</taxon>
        <taxon>Phaseoleae</taxon>
        <taxon>Mucuna</taxon>
    </lineage>
</organism>
<feature type="domain" description="Reverse transcriptase Ty1/copia-type" evidence="1">
    <location>
        <begin position="4"/>
        <end position="61"/>
    </location>
</feature>
<dbReference type="EMBL" id="QJKJ01008521">
    <property type="protein sequence ID" value="RDX79513.1"/>
    <property type="molecule type" value="Genomic_DNA"/>
</dbReference>
<name>A0A371FN53_MUCPR</name>
<dbReference type="Proteomes" id="UP000257109">
    <property type="component" value="Unassembled WGS sequence"/>
</dbReference>
<dbReference type="Pfam" id="PF07727">
    <property type="entry name" value="RVT_2"/>
    <property type="match status" value="1"/>
</dbReference>
<evidence type="ECO:0000313" key="3">
    <source>
        <dbReference type="Proteomes" id="UP000257109"/>
    </source>
</evidence>
<comment type="caution">
    <text evidence="2">The sequence shown here is derived from an EMBL/GenBank/DDBJ whole genome shotgun (WGS) entry which is preliminary data.</text>
</comment>
<dbReference type="AlphaFoldDB" id="A0A371FN53"/>
<dbReference type="OrthoDB" id="1741890at2759"/>
<accession>A0A371FN53</accession>
<keyword evidence="3" id="KW-1185">Reference proteome</keyword>
<evidence type="ECO:0000259" key="1">
    <source>
        <dbReference type="Pfam" id="PF07727"/>
    </source>
</evidence>
<gene>
    <name evidence="2" type="ORF">CR513_40063</name>
</gene>
<evidence type="ECO:0000313" key="2">
    <source>
        <dbReference type="EMBL" id="RDX79513.1"/>
    </source>
</evidence>
<dbReference type="InterPro" id="IPR013103">
    <property type="entry name" value="RVT_2"/>
</dbReference>
<protein>
    <recommendedName>
        <fullName evidence="1">Reverse transcriptase Ty1/copia-type domain-containing protein</fullName>
    </recommendedName>
</protein>
<sequence length="61" mass="7098">MDNDTTLFCKNHKSHFIIVQIYVGDIIFGATNESLCENFLKLMQDEFKMSMMGELKFFLGL</sequence>